<reference evidence="3 4" key="1">
    <citation type="submission" date="2019-12" db="EMBL/GenBank/DDBJ databases">
        <authorList>
            <person name="Alioto T."/>
            <person name="Alioto T."/>
            <person name="Gomez Garrido J."/>
        </authorList>
    </citation>
    <scope>NUCLEOTIDE SEQUENCE [LARGE SCALE GENOMIC DNA]</scope>
</reference>
<evidence type="ECO:0000256" key="1">
    <source>
        <dbReference type="SAM" id="MobiDB-lite"/>
    </source>
</evidence>
<dbReference type="Gramene" id="OE9A107409T1">
    <property type="protein sequence ID" value="OE9A107409C1"/>
    <property type="gene ID" value="OE9A107409"/>
</dbReference>
<proteinExistence type="predicted"/>
<keyword evidence="2" id="KW-0472">Membrane</keyword>
<keyword evidence="4" id="KW-1185">Reference proteome</keyword>
<comment type="caution">
    <text evidence="3">The sequence shown here is derived from an EMBL/GenBank/DDBJ whole genome shotgun (WGS) entry which is preliminary data.</text>
</comment>
<organism evidence="3 4">
    <name type="scientific">Olea europaea subsp. europaea</name>
    <dbReference type="NCBI Taxonomy" id="158383"/>
    <lineage>
        <taxon>Eukaryota</taxon>
        <taxon>Viridiplantae</taxon>
        <taxon>Streptophyta</taxon>
        <taxon>Embryophyta</taxon>
        <taxon>Tracheophyta</taxon>
        <taxon>Spermatophyta</taxon>
        <taxon>Magnoliopsida</taxon>
        <taxon>eudicotyledons</taxon>
        <taxon>Gunneridae</taxon>
        <taxon>Pentapetalae</taxon>
        <taxon>asterids</taxon>
        <taxon>lamiids</taxon>
        <taxon>Lamiales</taxon>
        <taxon>Oleaceae</taxon>
        <taxon>Oleeae</taxon>
        <taxon>Olea</taxon>
    </lineage>
</organism>
<gene>
    <name evidence="3" type="ORF">OLEA9_A107409</name>
</gene>
<sequence length="112" mass="12340">MIVCCGDSDRGVCGFFWWGLQLVRFKRREEMMVVAVFCGWCSGGVLWVAWRNNGVLWCGGGGDEFVEFFVVVVVGCGLNGDRRDRSGEVASGSRDTVDEGGQCSARELNFLN</sequence>
<accession>A0A8S0S3D2</accession>
<evidence type="ECO:0000313" key="3">
    <source>
        <dbReference type="EMBL" id="CAA2985561.1"/>
    </source>
</evidence>
<dbReference type="EMBL" id="CACTIH010003813">
    <property type="protein sequence ID" value="CAA2985561.1"/>
    <property type="molecule type" value="Genomic_DNA"/>
</dbReference>
<protein>
    <recommendedName>
        <fullName evidence="5">Transmembrane protein</fullName>
    </recommendedName>
</protein>
<evidence type="ECO:0008006" key="5">
    <source>
        <dbReference type="Google" id="ProtNLM"/>
    </source>
</evidence>
<evidence type="ECO:0000313" key="4">
    <source>
        <dbReference type="Proteomes" id="UP000594638"/>
    </source>
</evidence>
<name>A0A8S0S3D2_OLEEU</name>
<keyword evidence="2" id="KW-1133">Transmembrane helix</keyword>
<evidence type="ECO:0000256" key="2">
    <source>
        <dbReference type="SAM" id="Phobius"/>
    </source>
</evidence>
<dbReference type="Proteomes" id="UP000594638">
    <property type="component" value="Unassembled WGS sequence"/>
</dbReference>
<keyword evidence="2" id="KW-0812">Transmembrane</keyword>
<dbReference type="AlphaFoldDB" id="A0A8S0S3D2"/>
<feature type="transmembrane region" description="Helical" evidence="2">
    <location>
        <begin position="31"/>
        <end position="50"/>
    </location>
</feature>
<feature type="region of interest" description="Disordered" evidence="1">
    <location>
        <begin position="82"/>
        <end position="101"/>
    </location>
</feature>